<dbReference type="RefSeq" id="WP_162360772.1">
    <property type="nucleotide sequence ID" value="NZ_CP047591.1"/>
</dbReference>
<dbReference type="InterPro" id="IPR036388">
    <property type="entry name" value="WH-like_DNA-bd_sf"/>
</dbReference>
<dbReference type="AlphaFoldDB" id="A0A6P1MEI8"/>
<dbReference type="KEGG" id="amic:Ami3637_00115"/>
<keyword evidence="1" id="KW-0805">Transcription regulation</keyword>
<dbReference type="Proteomes" id="UP000463883">
    <property type="component" value="Chromosome"/>
</dbReference>
<gene>
    <name evidence="5" type="ORF">Ami3637_00115</name>
</gene>
<dbReference type="Gene3D" id="1.10.10.10">
    <property type="entry name" value="Winged helix-like DNA-binding domain superfamily/Winged helix DNA-binding domain"/>
    <property type="match status" value="1"/>
</dbReference>
<sequence>MKDVHSQCPCMERCPLNRAMELIGGKWKIQIICSLNSNGKTRYNAIKGNLDGVSNNILAKALKELERDGFVTRTEYMEVPIRVEYDLTIKSKRLMPILEALSDWGEENI</sequence>
<keyword evidence="3" id="KW-0804">Transcription</keyword>
<evidence type="ECO:0000256" key="1">
    <source>
        <dbReference type="ARBA" id="ARBA00023015"/>
    </source>
</evidence>
<proteinExistence type="predicted"/>
<keyword evidence="2" id="KW-0238">DNA-binding</keyword>
<evidence type="ECO:0000313" key="6">
    <source>
        <dbReference type="Proteomes" id="UP000463883"/>
    </source>
</evidence>
<protein>
    <submittedName>
        <fullName evidence="5">Transcriptional regulator</fullName>
    </submittedName>
</protein>
<evidence type="ECO:0000313" key="5">
    <source>
        <dbReference type="EMBL" id="QHI70994.1"/>
    </source>
</evidence>
<dbReference type="InterPro" id="IPR036390">
    <property type="entry name" value="WH_DNA-bd_sf"/>
</dbReference>
<keyword evidence="6" id="KW-1185">Reference proteome</keyword>
<name>A0A6P1MEI8_9FIRM</name>
<dbReference type="GO" id="GO:0003677">
    <property type="term" value="F:DNA binding"/>
    <property type="evidence" value="ECO:0007669"/>
    <property type="project" value="UniProtKB-KW"/>
</dbReference>
<dbReference type="EMBL" id="CP047591">
    <property type="protein sequence ID" value="QHI70994.1"/>
    <property type="molecule type" value="Genomic_DNA"/>
</dbReference>
<dbReference type="InterPro" id="IPR002577">
    <property type="entry name" value="HTH_HxlR"/>
</dbReference>
<dbReference type="PROSITE" id="PS51118">
    <property type="entry name" value="HTH_HXLR"/>
    <property type="match status" value="1"/>
</dbReference>
<accession>A0A6P1MEI8</accession>
<feature type="domain" description="HTH hxlR-type" evidence="4">
    <location>
        <begin position="14"/>
        <end position="109"/>
    </location>
</feature>
<dbReference type="PANTHER" id="PTHR33204">
    <property type="entry name" value="TRANSCRIPTIONAL REGULATOR, MARR FAMILY"/>
    <property type="match status" value="1"/>
</dbReference>
<evidence type="ECO:0000259" key="4">
    <source>
        <dbReference type="PROSITE" id="PS51118"/>
    </source>
</evidence>
<dbReference type="Pfam" id="PF01638">
    <property type="entry name" value="HxlR"/>
    <property type="match status" value="1"/>
</dbReference>
<reference evidence="5 6" key="1">
    <citation type="submission" date="2020-01" db="EMBL/GenBank/DDBJ databases">
        <title>Genomic analysis of Aminipila sp. CBA3637.</title>
        <authorList>
            <person name="Kim Y.B."/>
            <person name="Roh S.W."/>
        </authorList>
    </citation>
    <scope>NUCLEOTIDE SEQUENCE [LARGE SCALE GENOMIC DNA]</scope>
    <source>
        <strain evidence="5 6">CBA3637</strain>
    </source>
</reference>
<organism evidence="5 6">
    <name type="scientific">Aminipila terrae</name>
    <dbReference type="NCBI Taxonomy" id="2697030"/>
    <lineage>
        <taxon>Bacteria</taxon>
        <taxon>Bacillati</taxon>
        <taxon>Bacillota</taxon>
        <taxon>Clostridia</taxon>
        <taxon>Peptostreptococcales</taxon>
        <taxon>Anaerovoracaceae</taxon>
        <taxon>Aminipila</taxon>
    </lineage>
</organism>
<evidence type="ECO:0000256" key="3">
    <source>
        <dbReference type="ARBA" id="ARBA00023163"/>
    </source>
</evidence>
<dbReference type="SUPFAM" id="SSF46785">
    <property type="entry name" value="Winged helix' DNA-binding domain"/>
    <property type="match status" value="1"/>
</dbReference>
<evidence type="ECO:0000256" key="2">
    <source>
        <dbReference type="ARBA" id="ARBA00023125"/>
    </source>
</evidence>